<accession>A0ABZ2U6J3</accession>
<feature type="domain" description="Aldehyde dehydrogenase" evidence="2">
    <location>
        <begin position="19"/>
        <end position="481"/>
    </location>
</feature>
<proteinExistence type="predicted"/>
<dbReference type="InterPro" id="IPR050740">
    <property type="entry name" value="Aldehyde_DH_Superfamily"/>
</dbReference>
<dbReference type="Gene3D" id="3.40.605.10">
    <property type="entry name" value="Aldehyde Dehydrogenase, Chain A, domain 1"/>
    <property type="match status" value="1"/>
</dbReference>
<dbReference type="PANTHER" id="PTHR43353">
    <property type="entry name" value="SUCCINATE-SEMIALDEHYDE DEHYDROGENASE, MITOCHONDRIAL"/>
    <property type="match status" value="1"/>
</dbReference>
<dbReference type="CDD" id="cd07103">
    <property type="entry name" value="ALDH_F5_SSADH_GabD"/>
    <property type="match status" value="1"/>
</dbReference>
<reference evidence="3 4" key="1">
    <citation type="journal article" date="2023" name="Virus Evol.">
        <title>Computational host range prediction-The good, the bad, and the ugly.</title>
        <authorList>
            <person name="Howell A.A."/>
            <person name="Versoza C.J."/>
            <person name="Pfeifer S.P."/>
        </authorList>
    </citation>
    <scope>NUCLEOTIDE SEQUENCE [LARGE SCALE GENOMIC DNA]</scope>
    <source>
        <strain evidence="3 4">1610/1b</strain>
    </source>
</reference>
<dbReference type="Proteomes" id="UP001479933">
    <property type="component" value="Chromosome"/>
</dbReference>
<dbReference type="EC" id="1.2.1.-" evidence="3"/>
<dbReference type="SUPFAM" id="SSF53720">
    <property type="entry name" value="ALDH-like"/>
    <property type="match status" value="1"/>
</dbReference>
<name>A0ABZ2U6J3_9ACTN</name>
<dbReference type="PANTHER" id="PTHR43353:SF5">
    <property type="entry name" value="SUCCINATE-SEMIALDEHYDE DEHYDROGENASE, MITOCHONDRIAL"/>
    <property type="match status" value="1"/>
</dbReference>
<dbReference type="InterPro" id="IPR016163">
    <property type="entry name" value="Ald_DH_C"/>
</dbReference>
<gene>
    <name evidence="3" type="ORF">RVF87_05265</name>
</gene>
<evidence type="ECO:0000313" key="4">
    <source>
        <dbReference type="Proteomes" id="UP001479933"/>
    </source>
</evidence>
<dbReference type="InterPro" id="IPR016162">
    <property type="entry name" value="Ald_DH_N"/>
</dbReference>
<organism evidence="3 4">
    <name type="scientific">Gordonia hydrophobica</name>
    <dbReference type="NCBI Taxonomy" id="40516"/>
    <lineage>
        <taxon>Bacteria</taxon>
        <taxon>Bacillati</taxon>
        <taxon>Actinomycetota</taxon>
        <taxon>Actinomycetes</taxon>
        <taxon>Mycobacteriales</taxon>
        <taxon>Gordoniaceae</taxon>
        <taxon>Gordonia</taxon>
    </lineage>
</organism>
<dbReference type="InterPro" id="IPR015590">
    <property type="entry name" value="Aldehyde_DH_dom"/>
</dbReference>
<dbReference type="GO" id="GO:0016491">
    <property type="term" value="F:oxidoreductase activity"/>
    <property type="evidence" value="ECO:0007669"/>
    <property type="project" value="UniProtKB-KW"/>
</dbReference>
<sequence>MDSTPPQQIRPGTFIDGSWRTPTGSDCFAVHDPATGKDLAHVAESTLDEADAALAAAAAVQTSWAMTPSRTRAEVLHRLDALVRERAAEFTALIVAEAGKRVADARAEVSYAADFLRWYAEEAVRLHGRFGDLPEGGATMYVSRRPVGPCLVLTPWNFPLAMITRKLAPALAAGCTAVVKPSEATPLTCFLLTDLLAEAGLPPGVVNVVSTARPAPLSERLLADPALRKVTFTGSTAVGRTLTRQAADRMIRTSMELGGDAPFLVLGDAEVEAAVTGVLHAKFRGSGQACTAANRILVASSVAEEFLGELGARVAAMHSGPGDDPRSSVGPLIDDRALTRTRQRVAAAIDSGFTLLAQGDTADTGGFFHPATLLRRDVRAADPARVGPDVEWFAPVAAVTVYDDEERLITDAADSESGLASYIFSRDLDRARRAANRLEVGMTAINSGLLSNAAVPFGGVKLSGHGREGGSEGIDAYLETHYLLEKMTQPPSPR</sequence>
<dbReference type="RefSeq" id="WP_066169093.1">
    <property type="nucleotide sequence ID" value="NZ_CP136137.1"/>
</dbReference>
<dbReference type="Pfam" id="PF00171">
    <property type="entry name" value="Aldedh"/>
    <property type="match status" value="1"/>
</dbReference>
<evidence type="ECO:0000259" key="2">
    <source>
        <dbReference type="Pfam" id="PF00171"/>
    </source>
</evidence>
<evidence type="ECO:0000256" key="1">
    <source>
        <dbReference type="ARBA" id="ARBA00023002"/>
    </source>
</evidence>
<dbReference type="EMBL" id="CP136137">
    <property type="protein sequence ID" value="WYY08486.1"/>
    <property type="molecule type" value="Genomic_DNA"/>
</dbReference>
<keyword evidence="4" id="KW-1185">Reference proteome</keyword>
<dbReference type="InterPro" id="IPR016161">
    <property type="entry name" value="Ald_DH/histidinol_DH"/>
</dbReference>
<evidence type="ECO:0000313" key="3">
    <source>
        <dbReference type="EMBL" id="WYY08486.1"/>
    </source>
</evidence>
<protein>
    <submittedName>
        <fullName evidence="3">NAD-dependent succinate-semialdehyde dehydrogenase</fullName>
        <ecNumber evidence="3">1.2.1.-</ecNumber>
    </submittedName>
</protein>
<keyword evidence="1 3" id="KW-0560">Oxidoreductase</keyword>
<dbReference type="Gene3D" id="3.40.309.10">
    <property type="entry name" value="Aldehyde Dehydrogenase, Chain A, domain 2"/>
    <property type="match status" value="1"/>
</dbReference>